<keyword evidence="4" id="KW-1185">Reference proteome</keyword>
<dbReference type="PANTHER" id="PTHR11328">
    <property type="entry name" value="MAJOR FACILITATOR SUPERFAMILY DOMAIN-CONTAINING PROTEIN"/>
    <property type="match status" value="1"/>
</dbReference>
<feature type="transmembrane region" description="Helical" evidence="2">
    <location>
        <begin position="171"/>
        <end position="191"/>
    </location>
</feature>
<feature type="transmembrane region" description="Helical" evidence="2">
    <location>
        <begin position="212"/>
        <end position="236"/>
    </location>
</feature>
<evidence type="ECO:0000313" key="4">
    <source>
        <dbReference type="Proteomes" id="UP000199026"/>
    </source>
</evidence>
<dbReference type="GO" id="GO:0005886">
    <property type="term" value="C:plasma membrane"/>
    <property type="evidence" value="ECO:0007669"/>
    <property type="project" value="TreeGrafter"/>
</dbReference>
<dbReference type="Gene3D" id="1.20.1250.20">
    <property type="entry name" value="MFS general substrate transporter like domains"/>
    <property type="match status" value="2"/>
</dbReference>
<accession>A0A1H3M9T9</accession>
<feature type="transmembrane region" description="Helical" evidence="2">
    <location>
        <begin position="99"/>
        <end position="122"/>
    </location>
</feature>
<feature type="transmembrane region" description="Helical" evidence="2">
    <location>
        <begin position="72"/>
        <end position="93"/>
    </location>
</feature>
<dbReference type="GO" id="GO:0008643">
    <property type="term" value="P:carbohydrate transport"/>
    <property type="evidence" value="ECO:0007669"/>
    <property type="project" value="InterPro"/>
</dbReference>
<feature type="transmembrane region" description="Helical" evidence="2">
    <location>
        <begin position="381"/>
        <end position="400"/>
    </location>
</feature>
<feature type="transmembrane region" description="Helical" evidence="2">
    <location>
        <begin position="300"/>
        <end position="324"/>
    </location>
</feature>
<gene>
    <name evidence="3" type="ORF">SAMN05444486_103458</name>
</gene>
<evidence type="ECO:0000256" key="1">
    <source>
        <dbReference type="ARBA" id="ARBA00009617"/>
    </source>
</evidence>
<evidence type="ECO:0000313" key="3">
    <source>
        <dbReference type="EMBL" id="SDY73044.1"/>
    </source>
</evidence>
<keyword evidence="2" id="KW-1133">Transmembrane helix</keyword>
<keyword evidence="2" id="KW-0812">Transmembrane</keyword>
<dbReference type="GeneID" id="78125404"/>
<dbReference type="Pfam" id="PF13347">
    <property type="entry name" value="MFS_2"/>
    <property type="match status" value="1"/>
</dbReference>
<dbReference type="EMBL" id="FNPR01000003">
    <property type="protein sequence ID" value="SDY73044.1"/>
    <property type="molecule type" value="Genomic_DNA"/>
</dbReference>
<keyword evidence="2" id="KW-0472">Membrane</keyword>
<feature type="transmembrane region" description="Helical" evidence="2">
    <location>
        <begin position="143"/>
        <end position="165"/>
    </location>
</feature>
<dbReference type="Proteomes" id="UP000199026">
    <property type="component" value="Unassembled WGS sequence"/>
</dbReference>
<reference evidence="3 4" key="1">
    <citation type="submission" date="2016-10" db="EMBL/GenBank/DDBJ databases">
        <authorList>
            <person name="de Groot N.N."/>
        </authorList>
    </citation>
    <scope>NUCLEOTIDE SEQUENCE [LARGE SCALE GENOMIC DNA]</scope>
    <source>
        <strain evidence="3 4">DSM 24677</strain>
    </source>
</reference>
<dbReference type="InterPro" id="IPR039672">
    <property type="entry name" value="MFS_2"/>
</dbReference>
<dbReference type="AlphaFoldDB" id="A0A1H3M9T9"/>
<feature type="transmembrane region" description="Helical" evidence="2">
    <location>
        <begin position="336"/>
        <end position="361"/>
    </location>
</feature>
<sequence length="409" mass="41959">MSRRTNAQVSLFALMLAAAGLPLYIHLPAYASGELGMSLGALGGLLIGLRVLDFVQDPLLGRMVDRFPNTRALFAALALLGLGLGFALLFTFLPTAGQLFWLILGLALLFTAHSLGSILFYGQSTALAGGEAGLVKLAAYREGGSLVGVLLAALAPTLFVAAGAGGGGYPAFGLGLAAMAGAVWLLTRRLWQITGPATSPMQLSALKSVGGVHLLWIALINSLPVALTSTLFLFFVQDKLGLDALAGPLLMLFFLAAALSVPLWSALVRRHGARRILPLAMTLAIVSFMGAALLPEGAALAFALICLASGAALGADMVILPVLFSTALARAGLSAGAAFGLWSFAGKLSLALAAALALPALQLAGYTPNAVNTPQALTTLTLAYAVIPCIIKIAAIILVARLPQEVNTP</sequence>
<feature type="transmembrane region" description="Helical" evidence="2">
    <location>
        <begin position="276"/>
        <end position="294"/>
    </location>
</feature>
<dbReference type="InterPro" id="IPR036259">
    <property type="entry name" value="MFS_trans_sf"/>
</dbReference>
<evidence type="ECO:0000256" key="2">
    <source>
        <dbReference type="SAM" id="Phobius"/>
    </source>
</evidence>
<dbReference type="OrthoDB" id="181905at2"/>
<proteinExistence type="inferred from homology"/>
<feature type="transmembrane region" description="Helical" evidence="2">
    <location>
        <begin position="9"/>
        <end position="29"/>
    </location>
</feature>
<dbReference type="PANTHER" id="PTHR11328:SF24">
    <property type="entry name" value="MAJOR FACILITATOR SUPERFAMILY (MFS) PROFILE DOMAIN-CONTAINING PROTEIN"/>
    <property type="match status" value="1"/>
</dbReference>
<comment type="similarity">
    <text evidence="1">Belongs to the sodium:galactoside symporter (TC 2.A.2) family.</text>
</comment>
<name>A0A1H3M9T9_9RHOB</name>
<dbReference type="RefSeq" id="WP_089892886.1">
    <property type="nucleotide sequence ID" value="NZ_FNPR01000003.1"/>
</dbReference>
<feature type="transmembrane region" description="Helical" evidence="2">
    <location>
        <begin position="242"/>
        <end position="264"/>
    </location>
</feature>
<protein>
    <submittedName>
        <fullName evidence="3">Na+/melibiose symporter</fullName>
    </submittedName>
</protein>
<dbReference type="SUPFAM" id="SSF103473">
    <property type="entry name" value="MFS general substrate transporter"/>
    <property type="match status" value="2"/>
</dbReference>
<dbReference type="STRING" id="576131.SAMN05444486_103458"/>
<feature type="transmembrane region" description="Helical" evidence="2">
    <location>
        <begin position="35"/>
        <end position="52"/>
    </location>
</feature>
<organism evidence="3 4">
    <name type="scientific">Lentibacter algarum</name>
    <dbReference type="NCBI Taxonomy" id="576131"/>
    <lineage>
        <taxon>Bacteria</taxon>
        <taxon>Pseudomonadati</taxon>
        <taxon>Pseudomonadota</taxon>
        <taxon>Alphaproteobacteria</taxon>
        <taxon>Rhodobacterales</taxon>
        <taxon>Roseobacteraceae</taxon>
        <taxon>Lentibacter</taxon>
    </lineage>
</organism>
<dbReference type="GO" id="GO:0015293">
    <property type="term" value="F:symporter activity"/>
    <property type="evidence" value="ECO:0007669"/>
    <property type="project" value="InterPro"/>
</dbReference>